<dbReference type="Proteomes" id="UP000263642">
    <property type="component" value="Unassembled WGS sequence"/>
</dbReference>
<name>A0A3D3R1R1_9PLAN</name>
<evidence type="ECO:0000313" key="2">
    <source>
        <dbReference type="Proteomes" id="UP000263642"/>
    </source>
</evidence>
<reference evidence="1 2" key="1">
    <citation type="journal article" date="2018" name="Nat. Biotechnol.">
        <title>A standardized bacterial taxonomy based on genome phylogeny substantially revises the tree of life.</title>
        <authorList>
            <person name="Parks D.H."/>
            <person name="Chuvochina M."/>
            <person name="Waite D.W."/>
            <person name="Rinke C."/>
            <person name="Skarshewski A."/>
            <person name="Chaumeil P.A."/>
            <person name="Hugenholtz P."/>
        </authorList>
    </citation>
    <scope>NUCLEOTIDE SEQUENCE [LARGE SCALE GENOMIC DNA]</scope>
    <source>
        <strain evidence="1">UBA9375</strain>
    </source>
</reference>
<sequence>MDTKSFPPRVHILLARDSPHAVVIRRGPAKKTCILGWDRRRHTFTVGQWLKGRIYERRCDISPVGSHWIYFAMNGKWDSETGGCWTAIARTPYLKALDLAGQSSTYYGGGLFIDNRTIWEMGGDKYLQRSGLFQQGDPDFITRYYGTGCPSVYYPRLERDGWNLRSTTINDKKYSGVLFEKELPADWKLIKVSHASDSPEGQGVYWDEHLLMRKDGTIDTFSNWEWAEWADEMIYYVAVGRLFQMQIINDSQLSEPVCLHDFHPYQFEAKPAPY</sequence>
<proteinExistence type="predicted"/>
<gene>
    <name evidence="1" type="ORF">DIT97_06880</name>
</gene>
<dbReference type="EMBL" id="DQAY01000045">
    <property type="protein sequence ID" value="HCO22781.1"/>
    <property type="molecule type" value="Genomic_DNA"/>
</dbReference>
<accession>A0A3D3R1R1</accession>
<evidence type="ECO:0000313" key="1">
    <source>
        <dbReference type="EMBL" id="HCO22781.1"/>
    </source>
</evidence>
<protein>
    <submittedName>
        <fullName evidence="1">Uncharacterized protein</fullName>
    </submittedName>
</protein>
<dbReference type="AlphaFoldDB" id="A0A3D3R1R1"/>
<organism evidence="1 2">
    <name type="scientific">Gimesia maris</name>
    <dbReference type="NCBI Taxonomy" id="122"/>
    <lineage>
        <taxon>Bacteria</taxon>
        <taxon>Pseudomonadati</taxon>
        <taxon>Planctomycetota</taxon>
        <taxon>Planctomycetia</taxon>
        <taxon>Planctomycetales</taxon>
        <taxon>Planctomycetaceae</taxon>
        <taxon>Gimesia</taxon>
    </lineage>
</organism>
<comment type="caution">
    <text evidence="1">The sequence shown here is derived from an EMBL/GenBank/DDBJ whole genome shotgun (WGS) entry which is preliminary data.</text>
</comment>